<sequence>MAFERSLHTKKMSSRSMPPPGMTRGNTRSRFTKDFTPVTWQHYFEKCEDIQVGSDTFRVYESGCEGPAVIFLHGGGHSSLSWAVLSASLSKIIKCRILAIDSRGHGNTQTTNDDDLSANVLSRDIGNVVDAFYGDEVPHIILVGH</sequence>
<evidence type="ECO:0000259" key="7">
    <source>
        <dbReference type="Pfam" id="PF12697"/>
    </source>
</evidence>
<keyword evidence="8" id="KW-1185">Reference proteome</keyword>
<proteinExistence type="inferred from homology"/>
<gene>
    <name evidence="9" type="primary">LOC100376100</name>
</gene>
<dbReference type="InterPro" id="IPR016812">
    <property type="entry name" value="PPase_methylesterase_euk"/>
</dbReference>
<dbReference type="InterPro" id="IPR000073">
    <property type="entry name" value="AB_hydrolase_1"/>
</dbReference>
<dbReference type="InterPro" id="IPR029058">
    <property type="entry name" value="AB_hydrolase_fold"/>
</dbReference>
<comment type="similarity">
    <text evidence="1">Belongs to the AB hydrolase superfamily.</text>
</comment>
<dbReference type="RefSeq" id="XP_002732240.1">
    <property type="nucleotide sequence ID" value="XM_002732194.1"/>
</dbReference>
<dbReference type="SUPFAM" id="SSF53474">
    <property type="entry name" value="alpha/beta-Hydrolases"/>
    <property type="match status" value="1"/>
</dbReference>
<evidence type="ECO:0000256" key="2">
    <source>
        <dbReference type="ARBA" id="ARBA00013111"/>
    </source>
</evidence>
<organism evidence="8 9">
    <name type="scientific">Saccoglossus kowalevskii</name>
    <name type="common">Acorn worm</name>
    <dbReference type="NCBI Taxonomy" id="10224"/>
    <lineage>
        <taxon>Eukaryota</taxon>
        <taxon>Metazoa</taxon>
        <taxon>Hemichordata</taxon>
        <taxon>Enteropneusta</taxon>
        <taxon>Harrimaniidae</taxon>
        <taxon>Saccoglossus</taxon>
    </lineage>
</organism>
<comment type="catalytic activity">
    <reaction evidence="5">
        <text>[phosphatase 2A protein]-C-terminal L-leucine methyl ester + H2O = [phosphatase 2A protein]-C-terminal L-leucine + methanol + H(+)</text>
        <dbReference type="Rhea" id="RHEA:48548"/>
        <dbReference type="Rhea" id="RHEA-COMP:12134"/>
        <dbReference type="Rhea" id="RHEA-COMP:12135"/>
        <dbReference type="ChEBI" id="CHEBI:15377"/>
        <dbReference type="ChEBI" id="CHEBI:15378"/>
        <dbReference type="ChEBI" id="CHEBI:17790"/>
        <dbReference type="ChEBI" id="CHEBI:90516"/>
        <dbReference type="ChEBI" id="CHEBI:90517"/>
        <dbReference type="EC" id="3.1.1.89"/>
    </reaction>
</comment>
<evidence type="ECO:0000256" key="4">
    <source>
        <dbReference type="ARBA" id="ARBA00022801"/>
    </source>
</evidence>
<dbReference type="PANTHER" id="PTHR14189:SF0">
    <property type="entry name" value="PROTEIN PHOSPHATASE METHYLESTERASE 1"/>
    <property type="match status" value="1"/>
</dbReference>
<evidence type="ECO:0000313" key="8">
    <source>
        <dbReference type="Proteomes" id="UP000694865"/>
    </source>
</evidence>
<dbReference type="Pfam" id="PF12697">
    <property type="entry name" value="Abhydrolase_6"/>
    <property type="match status" value="1"/>
</dbReference>
<evidence type="ECO:0000256" key="6">
    <source>
        <dbReference type="SAM" id="MobiDB-lite"/>
    </source>
</evidence>
<dbReference type="Gene3D" id="3.40.50.1820">
    <property type="entry name" value="alpha/beta hydrolase"/>
    <property type="match status" value="1"/>
</dbReference>
<reference evidence="9" key="1">
    <citation type="submission" date="2025-08" db="UniProtKB">
        <authorList>
            <consortium name="RefSeq"/>
        </authorList>
    </citation>
    <scope>IDENTIFICATION</scope>
    <source>
        <tissue evidence="9">Testes</tissue>
    </source>
</reference>
<evidence type="ECO:0000313" key="9">
    <source>
        <dbReference type="RefSeq" id="XP_002732240.1"/>
    </source>
</evidence>
<dbReference type="Proteomes" id="UP000694865">
    <property type="component" value="Unplaced"/>
</dbReference>
<keyword evidence="4" id="KW-0378">Hydrolase</keyword>
<keyword evidence="3" id="KW-0719">Serine esterase</keyword>
<feature type="non-terminal residue" evidence="9">
    <location>
        <position position="145"/>
    </location>
</feature>
<protein>
    <recommendedName>
        <fullName evidence="2">protein phosphatase methylesterase-1</fullName>
        <ecNumber evidence="2">3.1.1.89</ecNumber>
    </recommendedName>
</protein>
<accession>A0ABM0GL06</accession>
<dbReference type="PANTHER" id="PTHR14189">
    <property type="entry name" value="PROTEIN PHOSPHATASE METHYLESTERASE-1 RELATED"/>
    <property type="match status" value="1"/>
</dbReference>
<name>A0ABM0GL06_SACKO</name>
<feature type="domain" description="AB hydrolase-1" evidence="7">
    <location>
        <begin position="69"/>
        <end position="145"/>
    </location>
</feature>
<dbReference type="GeneID" id="100376100"/>
<evidence type="ECO:0000256" key="5">
    <source>
        <dbReference type="ARBA" id="ARBA00049203"/>
    </source>
</evidence>
<feature type="region of interest" description="Disordered" evidence="6">
    <location>
        <begin position="1"/>
        <end position="30"/>
    </location>
</feature>
<evidence type="ECO:0000256" key="1">
    <source>
        <dbReference type="ARBA" id="ARBA00008645"/>
    </source>
</evidence>
<dbReference type="EC" id="3.1.1.89" evidence="2"/>
<evidence type="ECO:0000256" key="3">
    <source>
        <dbReference type="ARBA" id="ARBA00022487"/>
    </source>
</evidence>